<comment type="caution">
    <text evidence="1">The sequence shown here is derived from an EMBL/GenBank/DDBJ whole genome shotgun (WGS) entry which is preliminary data.</text>
</comment>
<reference evidence="1 2" key="1">
    <citation type="journal article" date="2018" name="Mol. Plant">
        <title>The genome of Artemisia annua provides insight into the evolution of Asteraceae family and artemisinin biosynthesis.</title>
        <authorList>
            <person name="Shen Q."/>
            <person name="Zhang L."/>
            <person name="Liao Z."/>
            <person name="Wang S."/>
            <person name="Yan T."/>
            <person name="Shi P."/>
            <person name="Liu M."/>
            <person name="Fu X."/>
            <person name="Pan Q."/>
            <person name="Wang Y."/>
            <person name="Lv Z."/>
            <person name="Lu X."/>
            <person name="Zhang F."/>
            <person name="Jiang W."/>
            <person name="Ma Y."/>
            <person name="Chen M."/>
            <person name="Hao X."/>
            <person name="Li L."/>
            <person name="Tang Y."/>
            <person name="Lv G."/>
            <person name="Zhou Y."/>
            <person name="Sun X."/>
            <person name="Brodelius P.E."/>
            <person name="Rose J.K.C."/>
            <person name="Tang K."/>
        </authorList>
    </citation>
    <scope>NUCLEOTIDE SEQUENCE [LARGE SCALE GENOMIC DNA]</scope>
    <source>
        <strain evidence="2">cv. Huhao1</strain>
        <tissue evidence="1">Leaf</tissue>
    </source>
</reference>
<dbReference type="EMBL" id="PKPP01002167">
    <property type="protein sequence ID" value="PWA77148.1"/>
    <property type="molecule type" value="Genomic_DNA"/>
</dbReference>
<evidence type="ECO:0000313" key="1">
    <source>
        <dbReference type="EMBL" id="PWA77148.1"/>
    </source>
</evidence>
<name>A0A2U1NUJ2_ARTAN</name>
<dbReference type="Proteomes" id="UP000245207">
    <property type="component" value="Unassembled WGS sequence"/>
</dbReference>
<dbReference type="AlphaFoldDB" id="A0A2U1NUJ2"/>
<sequence>MYAIEEPQEISDMFVEIEQALNELDDVVAAEEGTDMYAIFAEPISFSLVSLVVVGEETFAILDVDGVDGEQRVCDEDVILDEQCAEVVGDGEQRVCDGAVIPDDQCAVVVGNEGCISVVEGDVIKDKVVAKQGDEPDEVLEKNGVGQDRVLVEEKFEDQGRSIKRRRLMADKKPKDDAK</sequence>
<organism evidence="1 2">
    <name type="scientific">Artemisia annua</name>
    <name type="common">Sweet wormwood</name>
    <dbReference type="NCBI Taxonomy" id="35608"/>
    <lineage>
        <taxon>Eukaryota</taxon>
        <taxon>Viridiplantae</taxon>
        <taxon>Streptophyta</taxon>
        <taxon>Embryophyta</taxon>
        <taxon>Tracheophyta</taxon>
        <taxon>Spermatophyta</taxon>
        <taxon>Magnoliopsida</taxon>
        <taxon>eudicotyledons</taxon>
        <taxon>Gunneridae</taxon>
        <taxon>Pentapetalae</taxon>
        <taxon>asterids</taxon>
        <taxon>campanulids</taxon>
        <taxon>Asterales</taxon>
        <taxon>Asteraceae</taxon>
        <taxon>Asteroideae</taxon>
        <taxon>Anthemideae</taxon>
        <taxon>Artemisiinae</taxon>
        <taxon>Artemisia</taxon>
    </lineage>
</organism>
<proteinExistence type="predicted"/>
<gene>
    <name evidence="1" type="ORF">CTI12_AA227460</name>
</gene>
<keyword evidence="2" id="KW-1185">Reference proteome</keyword>
<accession>A0A2U1NUJ2</accession>
<evidence type="ECO:0000313" key="2">
    <source>
        <dbReference type="Proteomes" id="UP000245207"/>
    </source>
</evidence>
<protein>
    <submittedName>
        <fullName evidence="1">Uncharacterized protein</fullName>
    </submittedName>
</protein>